<evidence type="ECO:0000313" key="2">
    <source>
        <dbReference type="EMBL" id="AZE48210.1"/>
    </source>
</evidence>
<reference evidence="2 3" key="1">
    <citation type="submission" date="2018-03" db="EMBL/GenBank/DDBJ databases">
        <title>Diversity of phytobeneficial traits revealed by whole-genome analysis of worldwide-isolated phenazine-producing Pseudomonas spp.</title>
        <authorList>
            <person name="Biessy A."/>
            <person name="Novinscak A."/>
            <person name="Blom J."/>
            <person name="Leger G."/>
            <person name="Thomashow L.S."/>
            <person name="Cazorla F.M."/>
            <person name="Josic D."/>
            <person name="Filion M."/>
        </authorList>
    </citation>
    <scope>NUCLEOTIDE SEQUENCE [LARGE SCALE GENOMIC DNA]</scope>
    <source>
        <strain evidence="2 3">B25</strain>
    </source>
</reference>
<gene>
    <name evidence="2" type="ORF">C4K04_2537</name>
</gene>
<dbReference type="AlphaFoldDB" id="A0A3G7TMG6"/>
<proteinExistence type="predicted"/>
<evidence type="ECO:0000313" key="3">
    <source>
        <dbReference type="Proteomes" id="UP000268048"/>
    </source>
</evidence>
<protein>
    <submittedName>
        <fullName evidence="2">Uncharacterized protein</fullName>
    </submittedName>
</protein>
<organism evidence="2 3">
    <name type="scientific">Pseudomonas chlororaphis</name>
    <dbReference type="NCBI Taxonomy" id="587753"/>
    <lineage>
        <taxon>Bacteria</taxon>
        <taxon>Pseudomonadati</taxon>
        <taxon>Pseudomonadota</taxon>
        <taxon>Gammaproteobacteria</taxon>
        <taxon>Pseudomonadales</taxon>
        <taxon>Pseudomonadaceae</taxon>
        <taxon>Pseudomonas</taxon>
    </lineage>
</organism>
<dbReference type="Proteomes" id="UP000268048">
    <property type="component" value="Chromosome"/>
</dbReference>
<sequence>MSLRNRLVQPLGLKDLERLTRIDVERQDDDYRRGDRVGILTLVSPPLLTQCCWSGRLPQSPAADRRAPTLGGAVHPDPSAQPAGPPEQAAGGAVPPAHRAHDPGQHQSPLGLMPINQGFLQECVGLCFCRSAACARRTLTRWVRHCAAWPSRAETIQWRFSSCGRRFQPCPFAHSLRFCRDPRGAAPGRPGQNNRSAP</sequence>
<feature type="compositionally biased region" description="Low complexity" evidence="1">
    <location>
        <begin position="78"/>
        <end position="97"/>
    </location>
</feature>
<evidence type="ECO:0000256" key="1">
    <source>
        <dbReference type="SAM" id="MobiDB-lite"/>
    </source>
</evidence>
<dbReference type="EMBL" id="CP027753">
    <property type="protein sequence ID" value="AZE48210.1"/>
    <property type="molecule type" value="Genomic_DNA"/>
</dbReference>
<accession>A0A3G7TMG6</accession>
<name>A0A3G7TMG6_9PSED</name>
<feature type="region of interest" description="Disordered" evidence="1">
    <location>
        <begin position="59"/>
        <end position="110"/>
    </location>
</feature>